<proteinExistence type="predicted"/>
<evidence type="ECO:0000313" key="1">
    <source>
        <dbReference type="EMBL" id="HGQ17637.1"/>
    </source>
</evidence>
<dbReference type="InterPro" id="IPR011335">
    <property type="entry name" value="Restrct_endonuc-II-like"/>
</dbReference>
<dbReference type="AlphaFoldDB" id="A0A7J3JPE6"/>
<sequence>MSTRLKKEFLKLLEEDEEFRYAVVGYLGISDLLKNLEKLSENQNRLWEEVKALREDVVKLWENQNRLWEEVKALREDVVKLWENQNRLWEEVKALKKDFGVFDKHLTSLEKRIDRLEKGMGSLAKAVGTTLDHYTAVFVEELLKSSGVPEDKIDVRVDVVLSFKDIEREVDIFNRDPLVVGEVTTYIGGIENAREELNKVLEDIKFVESMFNRKVFMALLAVENVSEDIAAFLEEECRRYGIRFVYGKRIEKL</sequence>
<name>A0A7J3JPE6_9CREN</name>
<dbReference type="PANTHER" id="PTHR34314:SF6">
    <property type="entry name" value="DUF3782 DOMAIN-CONTAINING PROTEIN"/>
    <property type="match status" value="1"/>
</dbReference>
<dbReference type="EMBL" id="DTBZ01000038">
    <property type="protein sequence ID" value="HGQ17637.1"/>
    <property type="molecule type" value="Genomic_DNA"/>
</dbReference>
<comment type="caution">
    <text evidence="1">The sequence shown here is derived from an EMBL/GenBank/DDBJ whole genome shotgun (WGS) entry which is preliminary data.</text>
</comment>
<dbReference type="SUPFAM" id="SSF52980">
    <property type="entry name" value="Restriction endonuclease-like"/>
    <property type="match status" value="1"/>
</dbReference>
<protein>
    <recommendedName>
        <fullName evidence="2">DUF3782 domain-containing protein</fullName>
    </recommendedName>
</protein>
<organism evidence="1">
    <name type="scientific">Ignisphaera aggregans</name>
    <dbReference type="NCBI Taxonomy" id="334771"/>
    <lineage>
        <taxon>Archaea</taxon>
        <taxon>Thermoproteota</taxon>
        <taxon>Thermoprotei</taxon>
        <taxon>Desulfurococcales</taxon>
        <taxon>Desulfurococcaceae</taxon>
        <taxon>Ignisphaera</taxon>
    </lineage>
</organism>
<evidence type="ECO:0008006" key="2">
    <source>
        <dbReference type="Google" id="ProtNLM"/>
    </source>
</evidence>
<reference evidence="1" key="1">
    <citation type="journal article" date="2020" name="mSystems">
        <title>Genome- and Community-Level Interaction Insights into Carbon Utilization and Element Cycling Functions of Hydrothermarchaeota in Hydrothermal Sediment.</title>
        <authorList>
            <person name="Zhou Z."/>
            <person name="Liu Y."/>
            <person name="Xu W."/>
            <person name="Pan J."/>
            <person name="Luo Z.H."/>
            <person name="Li M."/>
        </authorList>
    </citation>
    <scope>NUCLEOTIDE SEQUENCE [LARGE SCALE GENOMIC DNA]</scope>
    <source>
        <strain evidence="1">SpSt-657</strain>
    </source>
</reference>
<accession>A0A7J3JPE6</accession>
<gene>
    <name evidence="1" type="ORF">ENU30_01455</name>
</gene>
<dbReference type="PANTHER" id="PTHR34314">
    <property type="entry name" value="CRENARCHAEAL PROTEIN, PUTATIVE-RELATED"/>
    <property type="match status" value="1"/>
</dbReference>
<dbReference type="Gene3D" id="1.10.287.1490">
    <property type="match status" value="1"/>
</dbReference>